<dbReference type="CDD" id="cd14014">
    <property type="entry name" value="STKc_PknB_like"/>
    <property type="match status" value="1"/>
</dbReference>
<dbReference type="SUPFAM" id="SSF56112">
    <property type="entry name" value="Protein kinase-like (PK-like)"/>
    <property type="match status" value="1"/>
</dbReference>
<dbReference type="GO" id="GO:0005524">
    <property type="term" value="F:ATP binding"/>
    <property type="evidence" value="ECO:0007669"/>
    <property type="project" value="UniProtKB-UniRule"/>
</dbReference>
<dbReference type="InterPro" id="IPR017441">
    <property type="entry name" value="Protein_kinase_ATP_BS"/>
</dbReference>
<keyword evidence="9" id="KW-1185">Reference proteome</keyword>
<dbReference type="Proteomes" id="UP000031518">
    <property type="component" value="Unassembled WGS sequence"/>
</dbReference>
<dbReference type="InterPro" id="IPR011009">
    <property type="entry name" value="Kinase-like_dom_sf"/>
</dbReference>
<reference evidence="8 9" key="2">
    <citation type="submission" date="2015-01" db="EMBL/GenBank/DDBJ databases">
        <title>Complete genome sequence of Pyrinomonas methylaliphatogenes type strain K22T.</title>
        <authorList>
            <person name="Lee K.C.Y."/>
            <person name="Power J.F."/>
            <person name="Dunfield P.F."/>
            <person name="Morgan X.C."/>
            <person name="Huttenhower C."/>
            <person name="Stott M.B."/>
        </authorList>
    </citation>
    <scope>NUCLEOTIDE SEQUENCE [LARGE SCALE GENOMIC DNA]</scope>
    <source>
        <strain evidence="8 9">K22</strain>
    </source>
</reference>
<proteinExistence type="predicted"/>
<reference evidence="8 9" key="1">
    <citation type="submission" date="2013-12" db="EMBL/GenBank/DDBJ databases">
        <authorList>
            <person name="Stott M."/>
        </authorList>
    </citation>
    <scope>NUCLEOTIDE SEQUENCE [LARGE SCALE GENOMIC DNA]</scope>
    <source>
        <strain evidence="8 9">K22</strain>
    </source>
</reference>
<accession>A0A0B6WWN1</accession>
<evidence type="ECO:0000256" key="4">
    <source>
        <dbReference type="ARBA" id="ARBA00022840"/>
    </source>
</evidence>
<sequence>MEVPQIIAGRFRIEREIGCGGMGTVYRATHIALERTVAIKILKSEFSACKDVAERILREARTMARLRHPHAAMVFDVGQLDDGRPFIVMEHVEGQTLAERIARERKLAPATAVKIAAEICEALAEAHSLGIVHRDLKPSNIILSARGAVVLDFGVAKVLQTSTEATRTHATTESGIILGTPRYMSPEQCMDLPVGPASDLYSLGVILYEMLAGRPPFIDPLPSVVLVKQATAPPPPLPRFRADLPPALVRTVHALLAKDPNDRPRSANEARLLLQKSIATRSSESGSFPLASTIDFLNEKRSLPFRLFCFLAIALALSGAFFVRATDDENGPDQAHHPRPQTLAQHQPNSTPIQTNSDDAPPQRSAFTSLSLTTRHGSPYLEIAEDEGRGVKRIRLGDTTWRTAHWRVGFTDVDGDGEYEVLCTGERKDGRARRYVLYVPRKRRAFSLQVKANALENRSPSPPDVARLRLLSEKAQKARPASN</sequence>
<evidence type="ECO:0000256" key="2">
    <source>
        <dbReference type="ARBA" id="ARBA00022741"/>
    </source>
</evidence>
<dbReference type="Pfam" id="PF00069">
    <property type="entry name" value="Pkinase"/>
    <property type="match status" value="1"/>
</dbReference>
<keyword evidence="4 5" id="KW-0067">ATP-binding</keyword>
<keyword evidence="8" id="KW-0723">Serine/threonine-protein kinase</keyword>
<keyword evidence="1" id="KW-0808">Transferase</keyword>
<gene>
    <name evidence="8" type="ORF">PYK22_00684</name>
</gene>
<dbReference type="InterPro" id="IPR000719">
    <property type="entry name" value="Prot_kinase_dom"/>
</dbReference>
<dbReference type="PANTHER" id="PTHR43289">
    <property type="entry name" value="MITOGEN-ACTIVATED PROTEIN KINASE KINASE KINASE 20-RELATED"/>
    <property type="match status" value="1"/>
</dbReference>
<evidence type="ECO:0000256" key="1">
    <source>
        <dbReference type="ARBA" id="ARBA00022679"/>
    </source>
</evidence>
<evidence type="ECO:0000313" key="9">
    <source>
        <dbReference type="Proteomes" id="UP000031518"/>
    </source>
</evidence>
<dbReference type="EMBL" id="CBXV010000002">
    <property type="protein sequence ID" value="CDM64689.1"/>
    <property type="molecule type" value="Genomic_DNA"/>
</dbReference>
<evidence type="ECO:0000313" key="8">
    <source>
        <dbReference type="EMBL" id="CDM64689.1"/>
    </source>
</evidence>
<feature type="domain" description="Protein kinase" evidence="7">
    <location>
        <begin position="11"/>
        <end position="278"/>
    </location>
</feature>
<feature type="binding site" evidence="5">
    <location>
        <position position="50"/>
    </location>
    <ligand>
        <name>ATP</name>
        <dbReference type="ChEBI" id="CHEBI:30616"/>
    </ligand>
</feature>
<dbReference type="OrthoDB" id="111294at2"/>
<keyword evidence="2 5" id="KW-0547">Nucleotide-binding</keyword>
<evidence type="ECO:0000259" key="7">
    <source>
        <dbReference type="PROSITE" id="PS50011"/>
    </source>
</evidence>
<protein>
    <submittedName>
        <fullName evidence="8">Serine/threonine protein kinase</fullName>
    </submittedName>
</protein>
<dbReference type="PROSITE" id="PS50011">
    <property type="entry name" value="PROTEIN_KINASE_DOM"/>
    <property type="match status" value="1"/>
</dbReference>
<name>A0A0B6WWN1_9BACT</name>
<dbReference type="GO" id="GO:0004674">
    <property type="term" value="F:protein serine/threonine kinase activity"/>
    <property type="evidence" value="ECO:0007669"/>
    <property type="project" value="UniProtKB-KW"/>
</dbReference>
<keyword evidence="3 8" id="KW-0418">Kinase</keyword>
<dbReference type="STRING" id="454194.PYK22_00684"/>
<feature type="compositionally biased region" description="Polar residues" evidence="6">
    <location>
        <begin position="342"/>
        <end position="358"/>
    </location>
</feature>
<dbReference type="PROSITE" id="PS00107">
    <property type="entry name" value="PROTEIN_KINASE_ATP"/>
    <property type="match status" value="1"/>
</dbReference>
<dbReference type="PANTHER" id="PTHR43289:SF6">
    <property type="entry name" value="SERINE_THREONINE-PROTEIN KINASE NEKL-3"/>
    <property type="match status" value="1"/>
</dbReference>
<dbReference type="SMART" id="SM00220">
    <property type="entry name" value="S_TKc"/>
    <property type="match status" value="1"/>
</dbReference>
<evidence type="ECO:0000256" key="3">
    <source>
        <dbReference type="ARBA" id="ARBA00022777"/>
    </source>
</evidence>
<evidence type="ECO:0000256" key="5">
    <source>
        <dbReference type="PROSITE-ProRule" id="PRU10141"/>
    </source>
</evidence>
<evidence type="ECO:0000256" key="6">
    <source>
        <dbReference type="SAM" id="MobiDB-lite"/>
    </source>
</evidence>
<feature type="region of interest" description="Disordered" evidence="6">
    <location>
        <begin position="328"/>
        <end position="371"/>
    </location>
</feature>
<dbReference type="Gene3D" id="1.10.510.10">
    <property type="entry name" value="Transferase(Phosphotransferase) domain 1"/>
    <property type="match status" value="1"/>
</dbReference>
<dbReference type="Gene3D" id="3.30.200.20">
    <property type="entry name" value="Phosphorylase Kinase, domain 1"/>
    <property type="match status" value="1"/>
</dbReference>
<organism evidence="8 9">
    <name type="scientific">Pyrinomonas methylaliphatogenes</name>
    <dbReference type="NCBI Taxonomy" id="454194"/>
    <lineage>
        <taxon>Bacteria</taxon>
        <taxon>Pseudomonadati</taxon>
        <taxon>Acidobacteriota</taxon>
        <taxon>Blastocatellia</taxon>
        <taxon>Blastocatellales</taxon>
        <taxon>Pyrinomonadaceae</taxon>
        <taxon>Pyrinomonas</taxon>
    </lineage>
</organism>
<dbReference type="RefSeq" id="WP_060635292.1">
    <property type="nucleotide sequence ID" value="NZ_CBXV010000002.1"/>
</dbReference>
<dbReference type="InterPro" id="IPR008271">
    <property type="entry name" value="Ser/Thr_kinase_AS"/>
</dbReference>
<dbReference type="PROSITE" id="PS00108">
    <property type="entry name" value="PROTEIN_KINASE_ST"/>
    <property type="match status" value="1"/>
</dbReference>
<dbReference type="AlphaFoldDB" id="A0A0B6WWN1"/>